<proteinExistence type="predicted"/>
<evidence type="ECO:0000313" key="3">
    <source>
        <dbReference type="Proteomes" id="UP000326711"/>
    </source>
</evidence>
<keyword evidence="3" id="KW-1185">Reference proteome</keyword>
<name>A0A5J6Z6K8_9CORY</name>
<dbReference type="RefSeq" id="WP_151902292.1">
    <property type="nucleotide sequence ID" value="NZ_CP045032.1"/>
</dbReference>
<dbReference type="OrthoDB" id="3210158at2"/>
<organism evidence="2 3">
    <name type="scientific">Corynebacterium urogenitale</name>
    <dbReference type="NCBI Taxonomy" id="2487892"/>
    <lineage>
        <taxon>Bacteria</taxon>
        <taxon>Bacillati</taxon>
        <taxon>Actinomycetota</taxon>
        <taxon>Actinomycetes</taxon>
        <taxon>Mycobacteriales</taxon>
        <taxon>Corynebacteriaceae</taxon>
        <taxon>Corynebacterium</taxon>
    </lineage>
</organism>
<evidence type="ECO:0008006" key="4">
    <source>
        <dbReference type="Google" id="ProtNLM"/>
    </source>
</evidence>
<evidence type="ECO:0000313" key="2">
    <source>
        <dbReference type="EMBL" id="QFQ01852.1"/>
    </source>
</evidence>
<feature type="region of interest" description="Disordered" evidence="1">
    <location>
        <begin position="132"/>
        <end position="171"/>
    </location>
</feature>
<sequence length="245" mass="26651">MVCVTRRKTSRTSADPILFSDDAVEVAREALEEIGEGTIGEHIGVRAVGEVAIHRFSSLAPGYKSWEWTAVLACVRGTATITVNEVSLQAGKKASLAPEWIPYEDRVLPGDLGPGDTLPPRADDERLTTAKSLKSDSGFPRNPQAPQVLSQPGLERTLKRWRTGEYGPNSEFAEKAPMTCRTCAFYLPVNSPDTHFGVCTNEYSADGHVVHETYGCGAHAETKQTAEIHSNREYGAFDDGAIEDV</sequence>
<dbReference type="KEGG" id="cuo:CUROG_02305"/>
<dbReference type="AlphaFoldDB" id="A0A5J6Z6K8"/>
<gene>
    <name evidence="2" type="ORF">CUROG_02305</name>
</gene>
<reference evidence="3" key="1">
    <citation type="submission" date="2019-10" db="EMBL/GenBank/DDBJ databases">
        <title>Complete genome sequence of Corynebacterium urogenitalis DSM 108747, isolated from the genital tract of a cow.</title>
        <authorList>
            <person name="Ruckert C."/>
            <person name="Ballas P."/>
            <person name="Wagener K."/>
            <person name="Drillich M."/>
            <person name="Kaempfer P."/>
            <person name="Busse H.-J."/>
            <person name="Ehling-Schulz M."/>
        </authorList>
    </citation>
    <scope>NUCLEOTIDE SEQUENCE [LARGE SCALE GENOMIC DNA]</scope>
    <source>
        <strain evidence="3">LMM 1652</strain>
    </source>
</reference>
<dbReference type="InterPro" id="IPR021391">
    <property type="entry name" value="DUF3027"/>
</dbReference>
<dbReference type="Pfam" id="PF11228">
    <property type="entry name" value="DUF3027"/>
    <property type="match status" value="1"/>
</dbReference>
<protein>
    <recommendedName>
        <fullName evidence="4">DUF3027 domain-containing protein</fullName>
    </recommendedName>
</protein>
<dbReference type="EMBL" id="CP045032">
    <property type="protein sequence ID" value="QFQ01852.1"/>
    <property type="molecule type" value="Genomic_DNA"/>
</dbReference>
<accession>A0A5J6Z6K8</accession>
<dbReference type="Proteomes" id="UP000326711">
    <property type="component" value="Chromosome"/>
</dbReference>
<evidence type="ECO:0000256" key="1">
    <source>
        <dbReference type="SAM" id="MobiDB-lite"/>
    </source>
</evidence>